<feature type="compositionally biased region" description="Acidic residues" evidence="3">
    <location>
        <begin position="97"/>
        <end position="124"/>
    </location>
</feature>
<dbReference type="GO" id="GO:0016491">
    <property type="term" value="F:oxidoreductase activity"/>
    <property type="evidence" value="ECO:0007669"/>
    <property type="project" value="UniProtKB-KW"/>
</dbReference>
<dbReference type="Pfam" id="PF07992">
    <property type="entry name" value="Pyr_redox_2"/>
    <property type="match status" value="1"/>
</dbReference>
<feature type="domain" description="FAD/NAD(P)-binding" evidence="4">
    <location>
        <begin position="13"/>
        <end position="64"/>
    </location>
</feature>
<dbReference type="PRINTS" id="PR00469">
    <property type="entry name" value="PNDRDTASEII"/>
</dbReference>
<dbReference type="InterPro" id="IPR036188">
    <property type="entry name" value="FAD/NAD-bd_sf"/>
</dbReference>
<dbReference type="InterPro" id="IPR050097">
    <property type="entry name" value="Ferredoxin-NADP_redctase_2"/>
</dbReference>
<organism evidence="5 6">
    <name type="scientific">Halobium palmae</name>
    <dbReference type="NCBI Taxonomy" id="1776492"/>
    <lineage>
        <taxon>Archaea</taxon>
        <taxon>Methanobacteriati</taxon>
        <taxon>Methanobacteriota</taxon>
        <taxon>Stenosarchaea group</taxon>
        <taxon>Halobacteria</taxon>
        <taxon>Halobacteriales</taxon>
        <taxon>Haloferacaceae</taxon>
        <taxon>Halobium</taxon>
    </lineage>
</organism>
<keyword evidence="1" id="KW-0285">Flavoprotein</keyword>
<evidence type="ECO:0000256" key="3">
    <source>
        <dbReference type="SAM" id="MobiDB-lite"/>
    </source>
</evidence>
<dbReference type="SUPFAM" id="SSF51905">
    <property type="entry name" value="FAD/NAD(P)-binding domain"/>
    <property type="match status" value="1"/>
</dbReference>
<evidence type="ECO:0000313" key="6">
    <source>
        <dbReference type="Proteomes" id="UP001596328"/>
    </source>
</evidence>
<dbReference type="InterPro" id="IPR023753">
    <property type="entry name" value="FAD/NAD-binding_dom"/>
</dbReference>
<evidence type="ECO:0000256" key="1">
    <source>
        <dbReference type="ARBA" id="ARBA00022630"/>
    </source>
</evidence>
<evidence type="ECO:0000313" key="5">
    <source>
        <dbReference type="EMBL" id="MFC6726873.1"/>
    </source>
</evidence>
<comment type="caution">
    <text evidence="5">The sequence shown here is derived from an EMBL/GenBank/DDBJ whole genome shotgun (WGS) entry which is preliminary data.</text>
</comment>
<keyword evidence="2" id="KW-0560">Oxidoreductase</keyword>
<name>A0ABD5S6S7_9EURY</name>
<gene>
    <name evidence="5" type="ORF">ACFQE1_21350</name>
</gene>
<dbReference type="Gene3D" id="3.50.50.60">
    <property type="entry name" value="FAD/NAD(P)-binding domain"/>
    <property type="match status" value="1"/>
</dbReference>
<reference evidence="5 6" key="1">
    <citation type="journal article" date="2019" name="Int. J. Syst. Evol. Microbiol.">
        <title>The Global Catalogue of Microorganisms (GCM) 10K type strain sequencing project: providing services to taxonomists for standard genome sequencing and annotation.</title>
        <authorList>
            <consortium name="The Broad Institute Genomics Platform"/>
            <consortium name="The Broad Institute Genome Sequencing Center for Infectious Disease"/>
            <person name="Wu L."/>
            <person name="Ma J."/>
        </authorList>
    </citation>
    <scope>NUCLEOTIDE SEQUENCE [LARGE SCALE GENOMIC DNA]</scope>
    <source>
        <strain evidence="5 6">NBRC 111368</strain>
    </source>
</reference>
<keyword evidence="6" id="KW-1185">Reference proteome</keyword>
<dbReference type="PANTHER" id="PTHR48105">
    <property type="entry name" value="THIOREDOXIN REDUCTASE 1-RELATED-RELATED"/>
    <property type="match status" value="1"/>
</dbReference>
<protein>
    <submittedName>
        <fullName evidence="5">FAD-dependent oxidoreductase</fullName>
    </submittedName>
</protein>
<evidence type="ECO:0000259" key="4">
    <source>
        <dbReference type="Pfam" id="PF07992"/>
    </source>
</evidence>
<dbReference type="AlphaFoldDB" id="A0ABD5S6S7"/>
<feature type="region of interest" description="Disordered" evidence="3">
    <location>
        <begin position="92"/>
        <end position="124"/>
    </location>
</feature>
<dbReference type="Proteomes" id="UP001596328">
    <property type="component" value="Unassembled WGS sequence"/>
</dbReference>
<dbReference type="EMBL" id="JBHSWU010001469">
    <property type="protein sequence ID" value="MFC6726873.1"/>
    <property type="molecule type" value="Genomic_DNA"/>
</dbReference>
<feature type="non-terminal residue" evidence="5">
    <location>
        <position position="124"/>
    </location>
</feature>
<sequence length="124" mass="12828">MSPETPEAGFDRDVVVVGGGPAGCSAGVFTARYGLDTLVFDRGNSSLRQCAHLENYLGFPGGIDVETFYALAHDHAEEAGCTIVADMVERVRRPDAVDDPEGGDGTDGAAESDESDGTAESDGS</sequence>
<proteinExistence type="predicted"/>
<evidence type="ECO:0000256" key="2">
    <source>
        <dbReference type="ARBA" id="ARBA00023002"/>
    </source>
</evidence>
<accession>A0ABD5S6S7</accession>